<dbReference type="OrthoDB" id="3679762at2759"/>
<dbReference type="Proteomes" id="UP000249757">
    <property type="component" value="Unassembled WGS sequence"/>
</dbReference>
<evidence type="ECO:0000256" key="1">
    <source>
        <dbReference type="SAM" id="MobiDB-lite"/>
    </source>
</evidence>
<feature type="compositionally biased region" description="Basic residues" evidence="1">
    <location>
        <begin position="173"/>
        <end position="192"/>
    </location>
</feature>
<keyword evidence="5" id="KW-1185">Reference proteome</keyword>
<organism evidence="2 4">
    <name type="scientific">Pyrenophora tritici-repentis</name>
    <dbReference type="NCBI Taxonomy" id="45151"/>
    <lineage>
        <taxon>Eukaryota</taxon>
        <taxon>Fungi</taxon>
        <taxon>Dikarya</taxon>
        <taxon>Ascomycota</taxon>
        <taxon>Pezizomycotina</taxon>
        <taxon>Dothideomycetes</taxon>
        <taxon>Pleosporomycetidae</taxon>
        <taxon>Pleosporales</taxon>
        <taxon>Pleosporineae</taxon>
        <taxon>Pleosporaceae</taxon>
        <taxon>Pyrenophora</taxon>
    </lineage>
</organism>
<evidence type="ECO:0000313" key="4">
    <source>
        <dbReference type="Proteomes" id="UP000245464"/>
    </source>
</evidence>
<reference evidence="3" key="3">
    <citation type="journal article" date="2022" name="bioRxiv">
        <title>A global pangenome for the wheat fungal pathogen Pyrenophora tritici-repentis and prediction of effector protein structural homology.</title>
        <authorList>
            <person name="Moolhuijzen P."/>
            <person name="See P.T."/>
            <person name="Shi G."/>
            <person name="Powell H.R."/>
            <person name="Cockram J."/>
            <person name="Jorgensen L.N."/>
            <person name="Benslimane H."/>
            <person name="Strelkov S.E."/>
            <person name="Turner J."/>
            <person name="Liu Z."/>
            <person name="Moffat C.S."/>
        </authorList>
    </citation>
    <scope>NUCLEOTIDE SEQUENCE</scope>
    <source>
        <strain evidence="3">86-124</strain>
    </source>
</reference>
<dbReference type="AlphaFoldDB" id="A0A2W1CX09"/>
<evidence type="ECO:0000313" key="3">
    <source>
        <dbReference type="EMBL" id="KAI1510088.1"/>
    </source>
</evidence>
<protein>
    <submittedName>
        <fullName evidence="2">Rrn6 domain containing protein</fullName>
    </submittedName>
</protein>
<sequence length="230" mass="25806">MYQNPCPDLGQQGQDDFNIPKGSETNIPNNHEEVVSTPLATLHCFEDGLRSQLTAEENFVNYHNLPTGDYRTVTAVPTCVNTAASQDPEDDPYHVPNIFDLSEPQEEAEEEVTLEFDPPLTHYAELRGDLPLGYVWLPPSSPEPMPCEATPEQEVAAPVTPENQTSVMASGKIKNRKKVKSGKPEVRKKRQKRETTAEYQKRFTSPLSEELSDAPDGLLPIETRRKLFQD</sequence>
<reference evidence="2 4" key="1">
    <citation type="journal article" date="2018" name="BMC Genomics">
        <title>Comparative genomics of the wheat fungal pathogen Pyrenophora tritici-repentis reveals chromosomal variations and genome plasticity.</title>
        <authorList>
            <person name="Moolhuijzen P."/>
            <person name="See P.T."/>
            <person name="Hane J.K."/>
            <person name="Shi G."/>
            <person name="Liu Z."/>
            <person name="Oliver R.P."/>
            <person name="Moffat C.S."/>
        </authorList>
    </citation>
    <scope>NUCLEOTIDE SEQUENCE [LARGE SCALE GENOMIC DNA]</scope>
    <source>
        <strain evidence="2">M4</strain>
    </source>
</reference>
<evidence type="ECO:0000313" key="5">
    <source>
        <dbReference type="Proteomes" id="UP000249757"/>
    </source>
</evidence>
<reference evidence="3" key="2">
    <citation type="submission" date="2021-05" db="EMBL/GenBank/DDBJ databases">
        <authorList>
            <person name="Moolhuijzen P.M."/>
            <person name="Moffat C.S."/>
        </authorList>
    </citation>
    <scope>NUCLEOTIDE SEQUENCE</scope>
    <source>
        <strain evidence="3">86-124</strain>
    </source>
</reference>
<dbReference type="OMA" id="KNTHEHA"/>
<accession>A0A2W1CX09</accession>
<proteinExistence type="predicted"/>
<feature type="region of interest" description="Disordered" evidence="1">
    <location>
        <begin position="1"/>
        <end position="26"/>
    </location>
</feature>
<reference evidence="5" key="4">
    <citation type="journal article" date="2022" name="Microb. Genom.">
        <title>A global pangenome for the wheat fungal pathogen Pyrenophora tritici-repentis and prediction of effector protein structural homology.</title>
        <authorList>
            <person name="Moolhuijzen P.M."/>
            <person name="See P.T."/>
            <person name="Shi G."/>
            <person name="Powell H.R."/>
            <person name="Cockram J."/>
            <person name="Jorgensen L.N."/>
            <person name="Benslimane H."/>
            <person name="Strelkov S.E."/>
            <person name="Turner J."/>
            <person name="Liu Z."/>
            <person name="Moffat C.S."/>
        </authorList>
    </citation>
    <scope>NUCLEOTIDE SEQUENCE [LARGE SCALE GENOMIC DNA]</scope>
</reference>
<name>A0A2W1CX09_9PLEO</name>
<dbReference type="EMBL" id="NRDI02000018">
    <property type="protein sequence ID" value="KAI1510088.1"/>
    <property type="molecule type" value="Genomic_DNA"/>
</dbReference>
<dbReference type="Proteomes" id="UP000245464">
    <property type="component" value="Chromosome 5"/>
</dbReference>
<feature type="region of interest" description="Disordered" evidence="1">
    <location>
        <begin position="154"/>
        <end position="230"/>
    </location>
</feature>
<dbReference type="EMBL" id="NQIK02000005">
    <property type="protein sequence ID" value="KAF7570208.1"/>
    <property type="molecule type" value="Genomic_DNA"/>
</dbReference>
<gene>
    <name evidence="3" type="ORF">Ptr86124_011126</name>
    <name evidence="2" type="ORF">PtrM4_102100</name>
</gene>
<comment type="caution">
    <text evidence="2">The sequence shown here is derived from an EMBL/GenBank/DDBJ whole genome shotgun (WGS) entry which is preliminary data.</text>
</comment>
<evidence type="ECO:0000313" key="2">
    <source>
        <dbReference type="EMBL" id="KAF7570208.1"/>
    </source>
</evidence>